<keyword evidence="4" id="KW-1185">Reference proteome</keyword>
<sequence>MGFSFTGNCKRWVVIATICLLNVAQLIDGDSSITEPKKRRYKLIPFYDGDIRINDSNRPALIQDLLLLSHVLNNTADTVFGSKEMVRDLLTFFADLDQIMIQWLFLFLVCSSFFHMIACACIGCCACYVFKNEIRSTLKFAKRQTKLPNKSPGADDAIGEKASSPKILPGKTMESWSTRNQNYGFGKEEKLRL</sequence>
<keyword evidence="2" id="KW-1133">Transmembrane helix</keyword>
<protein>
    <submittedName>
        <fullName evidence="5">Reticulon domain-containing protein</fullName>
    </submittedName>
</protein>
<dbReference type="Proteomes" id="UP000887581">
    <property type="component" value="Unplaced"/>
</dbReference>
<keyword evidence="2" id="KW-0472">Membrane</keyword>
<keyword evidence="3" id="KW-0732">Signal</keyword>
<feature type="chain" id="PRO_5036723504" evidence="3">
    <location>
        <begin position="25"/>
        <end position="193"/>
    </location>
</feature>
<feature type="transmembrane region" description="Helical" evidence="2">
    <location>
        <begin position="103"/>
        <end position="130"/>
    </location>
</feature>
<organism evidence="4 5">
    <name type="scientific">Setaria digitata</name>
    <dbReference type="NCBI Taxonomy" id="48799"/>
    <lineage>
        <taxon>Eukaryota</taxon>
        <taxon>Metazoa</taxon>
        <taxon>Ecdysozoa</taxon>
        <taxon>Nematoda</taxon>
        <taxon>Chromadorea</taxon>
        <taxon>Rhabditida</taxon>
        <taxon>Spirurina</taxon>
        <taxon>Spiruromorpha</taxon>
        <taxon>Filarioidea</taxon>
        <taxon>Setariidae</taxon>
        <taxon>Setaria</taxon>
    </lineage>
</organism>
<dbReference type="AlphaFoldDB" id="A0A915PVU5"/>
<reference evidence="5" key="1">
    <citation type="submission" date="2022-11" db="UniProtKB">
        <authorList>
            <consortium name="WormBaseParasite"/>
        </authorList>
    </citation>
    <scope>IDENTIFICATION</scope>
</reference>
<evidence type="ECO:0000313" key="5">
    <source>
        <dbReference type="WBParaSite" id="sdigi.contig3.g372.t1"/>
    </source>
</evidence>
<evidence type="ECO:0000256" key="3">
    <source>
        <dbReference type="SAM" id="SignalP"/>
    </source>
</evidence>
<proteinExistence type="predicted"/>
<evidence type="ECO:0000256" key="1">
    <source>
        <dbReference type="SAM" id="MobiDB-lite"/>
    </source>
</evidence>
<feature type="signal peptide" evidence="3">
    <location>
        <begin position="1"/>
        <end position="24"/>
    </location>
</feature>
<feature type="region of interest" description="Disordered" evidence="1">
    <location>
        <begin position="146"/>
        <end position="193"/>
    </location>
</feature>
<dbReference type="WBParaSite" id="sdigi.contig3.g372.t1">
    <property type="protein sequence ID" value="sdigi.contig3.g372.t1"/>
    <property type="gene ID" value="sdigi.contig3.g372"/>
</dbReference>
<feature type="compositionally biased region" description="Polar residues" evidence="1">
    <location>
        <begin position="174"/>
        <end position="183"/>
    </location>
</feature>
<accession>A0A915PVU5</accession>
<evidence type="ECO:0000256" key="2">
    <source>
        <dbReference type="SAM" id="Phobius"/>
    </source>
</evidence>
<name>A0A915PVU5_9BILA</name>
<keyword evidence="2" id="KW-0812">Transmembrane</keyword>
<evidence type="ECO:0000313" key="4">
    <source>
        <dbReference type="Proteomes" id="UP000887581"/>
    </source>
</evidence>